<evidence type="ECO:0000256" key="1">
    <source>
        <dbReference type="SAM" id="MobiDB-lite"/>
    </source>
</evidence>
<sequence>MSLRRSSLEGFPIVSTQGDDVGVFVQQHLYNLFMSSRRGSMKGISIFSTQDVDVGAFVDAATTRDDKNCDLKGNLNSDHPSSEIRDNDLQGRPSTAPDKRLEHSNPETGSLIDGTYAALLVQCFQCAPQGQRSFIDACDWIERFTRKCKNPRWREVVQNTLKRNPAFELVGKVSSTKCKAQVWRLTGEAKRHGVRSKTSKPGRKPSKASKT</sequence>
<evidence type="ECO:0008006" key="4">
    <source>
        <dbReference type="Google" id="ProtNLM"/>
    </source>
</evidence>
<reference evidence="2 3" key="1">
    <citation type="submission" date="2019-04" db="EMBL/GenBank/DDBJ databases">
        <title>Friends and foes A comparative genomics study of 23 Aspergillus species from section Flavi.</title>
        <authorList>
            <consortium name="DOE Joint Genome Institute"/>
            <person name="Kjaerbolling I."/>
            <person name="Vesth T."/>
            <person name="Frisvad J.C."/>
            <person name="Nybo J.L."/>
            <person name="Theobald S."/>
            <person name="Kildgaard S."/>
            <person name="Isbrandt T."/>
            <person name="Kuo A."/>
            <person name="Sato A."/>
            <person name="Lyhne E.K."/>
            <person name="Kogle M.E."/>
            <person name="Wiebenga A."/>
            <person name="Kun R.S."/>
            <person name="Lubbers R.J."/>
            <person name="Makela M.R."/>
            <person name="Barry K."/>
            <person name="Chovatia M."/>
            <person name="Clum A."/>
            <person name="Daum C."/>
            <person name="Haridas S."/>
            <person name="He G."/>
            <person name="LaButti K."/>
            <person name="Lipzen A."/>
            <person name="Mondo S."/>
            <person name="Riley R."/>
            <person name="Salamov A."/>
            <person name="Simmons B.A."/>
            <person name="Magnuson J.K."/>
            <person name="Henrissat B."/>
            <person name="Mortensen U.H."/>
            <person name="Larsen T.O."/>
            <person name="Devries R.P."/>
            <person name="Grigoriev I.V."/>
            <person name="Machida M."/>
            <person name="Baker S.E."/>
            <person name="Andersen M.R."/>
        </authorList>
    </citation>
    <scope>NUCLEOTIDE SEQUENCE [LARGE SCALE GENOMIC DNA]</scope>
    <source>
        <strain evidence="2 3">CBS 151.66</strain>
    </source>
</reference>
<name>A0A5N5WRL7_9EURO</name>
<organism evidence="2 3">
    <name type="scientific">Aspergillus leporis</name>
    <dbReference type="NCBI Taxonomy" id="41062"/>
    <lineage>
        <taxon>Eukaryota</taxon>
        <taxon>Fungi</taxon>
        <taxon>Dikarya</taxon>
        <taxon>Ascomycota</taxon>
        <taxon>Pezizomycotina</taxon>
        <taxon>Eurotiomycetes</taxon>
        <taxon>Eurotiomycetidae</taxon>
        <taxon>Eurotiales</taxon>
        <taxon>Aspergillaceae</taxon>
        <taxon>Aspergillus</taxon>
        <taxon>Aspergillus subgen. Circumdati</taxon>
    </lineage>
</organism>
<dbReference type="EMBL" id="ML732324">
    <property type="protein sequence ID" value="KAB8069850.1"/>
    <property type="molecule type" value="Genomic_DNA"/>
</dbReference>
<proteinExistence type="predicted"/>
<dbReference type="Proteomes" id="UP000326565">
    <property type="component" value="Unassembled WGS sequence"/>
</dbReference>
<gene>
    <name evidence="2" type="ORF">BDV29DRAFT_161025</name>
</gene>
<dbReference type="Gene3D" id="1.10.10.10">
    <property type="entry name" value="Winged helix-like DNA-binding domain superfamily/Winged helix DNA-binding domain"/>
    <property type="match status" value="1"/>
</dbReference>
<protein>
    <recommendedName>
        <fullName evidence="4">Fork-head domain-containing protein</fullName>
    </recommendedName>
</protein>
<evidence type="ECO:0000313" key="3">
    <source>
        <dbReference type="Proteomes" id="UP000326565"/>
    </source>
</evidence>
<feature type="region of interest" description="Disordered" evidence="1">
    <location>
        <begin position="71"/>
        <end position="107"/>
    </location>
</feature>
<dbReference type="AlphaFoldDB" id="A0A5N5WRL7"/>
<evidence type="ECO:0000313" key="2">
    <source>
        <dbReference type="EMBL" id="KAB8069850.1"/>
    </source>
</evidence>
<dbReference type="SUPFAM" id="SSF46785">
    <property type="entry name" value="Winged helix' DNA-binding domain"/>
    <property type="match status" value="1"/>
</dbReference>
<accession>A0A5N5WRL7</accession>
<feature type="compositionally biased region" description="Basic and acidic residues" evidence="1">
    <location>
        <begin position="80"/>
        <end position="89"/>
    </location>
</feature>
<feature type="region of interest" description="Disordered" evidence="1">
    <location>
        <begin position="187"/>
        <end position="211"/>
    </location>
</feature>
<feature type="compositionally biased region" description="Basic residues" evidence="1">
    <location>
        <begin position="192"/>
        <end position="211"/>
    </location>
</feature>
<dbReference type="InterPro" id="IPR036390">
    <property type="entry name" value="WH_DNA-bd_sf"/>
</dbReference>
<dbReference type="InterPro" id="IPR036388">
    <property type="entry name" value="WH-like_DNA-bd_sf"/>
</dbReference>
<keyword evidence="3" id="KW-1185">Reference proteome</keyword>